<dbReference type="Proteomes" id="UP000541558">
    <property type="component" value="Unassembled WGS sequence"/>
</dbReference>
<comment type="subcellular location">
    <subcellularLocation>
        <location evidence="1">Nucleus</location>
    </subcellularLocation>
</comment>
<dbReference type="OrthoDB" id="424974at2759"/>
<feature type="coiled-coil region" evidence="3">
    <location>
        <begin position="126"/>
        <end position="153"/>
    </location>
</feature>
<reference evidence="6 7" key="1">
    <citation type="journal article" date="2020" name="ISME J.">
        <title>Uncovering the hidden diversity of litter-decomposition mechanisms in mushroom-forming fungi.</title>
        <authorList>
            <person name="Floudas D."/>
            <person name="Bentzer J."/>
            <person name="Ahren D."/>
            <person name="Johansson T."/>
            <person name="Persson P."/>
            <person name="Tunlid A."/>
        </authorList>
    </citation>
    <scope>NUCLEOTIDE SEQUENCE [LARGE SCALE GENOMIC DNA]</scope>
    <source>
        <strain evidence="6 7">CBS 175.51</strain>
    </source>
</reference>
<evidence type="ECO:0000259" key="5">
    <source>
        <dbReference type="SMART" id="SM00906"/>
    </source>
</evidence>
<feature type="region of interest" description="Disordered" evidence="4">
    <location>
        <begin position="1012"/>
        <end position="1132"/>
    </location>
</feature>
<dbReference type="InterPro" id="IPR050613">
    <property type="entry name" value="Sec_Metabolite_Reg"/>
</dbReference>
<feature type="region of interest" description="Disordered" evidence="4">
    <location>
        <begin position="1145"/>
        <end position="1164"/>
    </location>
</feature>
<feature type="compositionally biased region" description="Low complexity" evidence="4">
    <location>
        <begin position="1150"/>
        <end position="1162"/>
    </location>
</feature>
<feature type="region of interest" description="Disordered" evidence="4">
    <location>
        <begin position="428"/>
        <end position="451"/>
    </location>
</feature>
<evidence type="ECO:0000256" key="3">
    <source>
        <dbReference type="SAM" id="Coils"/>
    </source>
</evidence>
<evidence type="ECO:0000256" key="2">
    <source>
        <dbReference type="ARBA" id="ARBA00023242"/>
    </source>
</evidence>
<dbReference type="GO" id="GO:0008270">
    <property type="term" value="F:zinc ion binding"/>
    <property type="evidence" value="ECO:0007669"/>
    <property type="project" value="InterPro"/>
</dbReference>
<feature type="region of interest" description="Disordered" evidence="4">
    <location>
        <begin position="281"/>
        <end position="349"/>
    </location>
</feature>
<sequence>MPPEQKVKLKRRSSRKELDEFRFDGTHARELEMKRNRGEVCHSFKDRHWLLLTNVRPSRDRLAVPNVEDKVRQADTVSVVPAPRMHSSMSERQSLDRSRDSVRPLLFISLNMTTDSITHRFVLAATEHLHKRISKLSNRVRQLEDALATLQAKHSSEPHPLLHADLISASQPSNEWNEDVTMDVGDDYDEPVAGPSGGVSGARETVGVGRADGPTRGEKVEKAGDKEVIDAFGTLSISQHGVSRFFGPTGGSESLLLSNMDTPYYDLPAAVAAAVAASGQQRSQQHTASSSSPALSFSPPASASSANPTHATAYPSHSNLLPSSSPDHLREDTHSPGAMSNATSGSGQTTTLDATLSLFSSSFPFTPISQPPASVQALIEREHLPKWEIALGLCRTYFTEVAWLFRGLTRGQVFDDMLPALYKREKKKARFNEDDPGDREGSINDDGEQEEEWTGPHDLALLFMVFAIGALVGGPVGTSPIPSARLGAPGSSSGPAPPPSFTSYTGPAQAEHFYHLSRAALSLSPILEKPSIVTVQTLHLMSVYNAMSGSDMRSETSMEMTWGCVTLGAHLGQTIGLHRDSARWGLSRKMVQRRRILFWDLFVADVWQSLNTGRPPTFSLPYVDCSFPQYEEDFGGTSKEGLDVEYELWSFRFAAEVVAEVTARTLTAEAPTYATIMELDKRVRDFPLPASMTRDGKVGPGGLGGDQRGDGRDGDGGKRDGDYVVDFQRCVLEHIKETILLYIHRSFFAQAIIDHPENPLKSAYAPSFLASYRASSTILKCVIEQFKVWPGSSARFWTMWTFAFTAAVVFGTVVTRGPKSPLAKSAMRELEQACVLFSKASMYSVRATKALPILKKLNEKAHYALQAAQSSSSDPSLGTDAGLHWSVKQEDTDDELAIFAGHTRFVSAVKDRDKDKDRLSEKGDMSTPTGGPGVGSGKAKEPPLSSSRLAEPSLGISVPHPQSYEVGTGVFQTTPLTHAPPPPPAATHTYAQRSSEIHAAHSSRPVYVQQPRPAPAGLGTISIGGPSGEAYSSGSGTDSPDGEQMDTTGGEQRWGGGLYSMEHHHSQPQLHAQSQHQPQHHQQYSYAPQETRRMSGYESNGWAGPSSAGLHEPQHHHQAQPQPQHHQPQPNHRVLPRISRLPSHSSHVMYTSPTSSYPNSSNESIELVPVPQAPSSTDYADYGQHQQQHQQPHTHHPPPPTHNPYQHPEHQQHHPQHHPQHHHHHHPQPPAPSTPQYQPMYSAFGPPPPLSASHTQQHAEGRMGGPGIGSGHGDHRMSGIAPTTSSDLADLGIASRDSRLDEKWSMFMSESGILEPGFRG</sequence>
<feature type="region of interest" description="Disordered" evidence="4">
    <location>
        <begin position="910"/>
        <end position="953"/>
    </location>
</feature>
<keyword evidence="2" id="KW-0539">Nucleus</keyword>
<feature type="compositionally biased region" description="Basic and acidic residues" evidence="4">
    <location>
        <begin position="707"/>
        <end position="717"/>
    </location>
</feature>
<dbReference type="CDD" id="cd12148">
    <property type="entry name" value="fungal_TF_MHR"/>
    <property type="match status" value="1"/>
</dbReference>
<feature type="region of interest" description="Disordered" evidence="4">
    <location>
        <begin position="483"/>
        <end position="504"/>
    </location>
</feature>
<dbReference type="EMBL" id="JAACJK010000002">
    <property type="protein sequence ID" value="KAF5341006.1"/>
    <property type="molecule type" value="Genomic_DNA"/>
</dbReference>
<feature type="compositionally biased region" description="Basic residues" evidence="4">
    <location>
        <begin position="1213"/>
        <end position="1227"/>
    </location>
</feature>
<feature type="compositionally biased region" description="Gly residues" evidence="4">
    <location>
        <begin position="1262"/>
        <end position="1271"/>
    </location>
</feature>
<feature type="domain" description="Xylanolytic transcriptional activator regulatory" evidence="5">
    <location>
        <begin position="561"/>
        <end position="634"/>
    </location>
</feature>
<feature type="compositionally biased region" description="Low complexity" evidence="4">
    <location>
        <begin position="287"/>
        <end position="326"/>
    </location>
</feature>
<name>A0A8H5FLC3_9AGAR</name>
<feature type="compositionally biased region" description="Low complexity" evidence="4">
    <location>
        <begin position="483"/>
        <end position="494"/>
    </location>
</feature>
<gene>
    <name evidence="6" type="ORF">D9611_006138</name>
</gene>
<dbReference type="PANTHER" id="PTHR31001:SF56">
    <property type="entry name" value="ZN(2)-C6 FUNGAL-TYPE DOMAIN-CONTAINING PROTEIN"/>
    <property type="match status" value="1"/>
</dbReference>
<evidence type="ECO:0000313" key="7">
    <source>
        <dbReference type="Proteomes" id="UP000541558"/>
    </source>
</evidence>
<feature type="compositionally biased region" description="Low complexity" evidence="4">
    <location>
        <begin position="1067"/>
        <end position="1089"/>
    </location>
</feature>
<comment type="caution">
    <text evidence="6">The sequence shown here is derived from an EMBL/GenBank/DDBJ whole genome shotgun (WGS) entry which is preliminary data.</text>
</comment>
<keyword evidence="7" id="KW-1185">Reference proteome</keyword>
<dbReference type="GO" id="GO:0005634">
    <property type="term" value="C:nucleus"/>
    <property type="evidence" value="ECO:0007669"/>
    <property type="project" value="UniProtKB-SubCell"/>
</dbReference>
<evidence type="ECO:0000256" key="1">
    <source>
        <dbReference type="ARBA" id="ARBA00004123"/>
    </source>
</evidence>
<proteinExistence type="predicted"/>
<feature type="compositionally biased region" description="Basic and acidic residues" evidence="4">
    <location>
        <begin position="910"/>
        <end position="924"/>
    </location>
</feature>
<dbReference type="GO" id="GO:0003677">
    <property type="term" value="F:DNA binding"/>
    <property type="evidence" value="ECO:0007669"/>
    <property type="project" value="InterPro"/>
</dbReference>
<feature type="region of interest" description="Disordered" evidence="4">
    <location>
        <begin position="690"/>
        <end position="717"/>
    </location>
</feature>
<dbReference type="PANTHER" id="PTHR31001">
    <property type="entry name" value="UNCHARACTERIZED TRANSCRIPTIONAL REGULATORY PROTEIN"/>
    <property type="match status" value="1"/>
</dbReference>
<accession>A0A8H5FLC3</accession>
<dbReference type="SMART" id="SM00906">
    <property type="entry name" value="Fungal_trans"/>
    <property type="match status" value="1"/>
</dbReference>
<dbReference type="GO" id="GO:0006351">
    <property type="term" value="P:DNA-templated transcription"/>
    <property type="evidence" value="ECO:0007669"/>
    <property type="project" value="InterPro"/>
</dbReference>
<keyword evidence="3" id="KW-0175">Coiled coil</keyword>
<feature type="compositionally biased region" description="Basic and acidic residues" evidence="4">
    <location>
        <begin position="430"/>
        <end position="442"/>
    </location>
</feature>
<feature type="compositionally biased region" description="Polar residues" evidence="4">
    <location>
        <begin position="338"/>
        <end position="349"/>
    </location>
</feature>
<organism evidence="6 7">
    <name type="scientific">Ephemerocybe angulata</name>
    <dbReference type="NCBI Taxonomy" id="980116"/>
    <lineage>
        <taxon>Eukaryota</taxon>
        <taxon>Fungi</taxon>
        <taxon>Dikarya</taxon>
        <taxon>Basidiomycota</taxon>
        <taxon>Agaricomycotina</taxon>
        <taxon>Agaricomycetes</taxon>
        <taxon>Agaricomycetidae</taxon>
        <taxon>Agaricales</taxon>
        <taxon>Agaricineae</taxon>
        <taxon>Psathyrellaceae</taxon>
        <taxon>Ephemerocybe</taxon>
    </lineage>
</organism>
<evidence type="ECO:0000313" key="6">
    <source>
        <dbReference type="EMBL" id="KAF5341006.1"/>
    </source>
</evidence>
<dbReference type="InterPro" id="IPR007219">
    <property type="entry name" value="XnlR_reg_dom"/>
</dbReference>
<feature type="region of interest" description="Disordered" evidence="4">
    <location>
        <begin position="194"/>
        <end position="219"/>
    </location>
</feature>
<feature type="region of interest" description="Disordered" evidence="4">
    <location>
        <begin position="1171"/>
        <end position="1289"/>
    </location>
</feature>
<dbReference type="Pfam" id="PF04082">
    <property type="entry name" value="Fungal_trans"/>
    <property type="match status" value="1"/>
</dbReference>
<protein>
    <recommendedName>
        <fullName evidence="5">Xylanolytic transcriptional activator regulatory domain-containing protein</fullName>
    </recommendedName>
</protein>
<feature type="compositionally biased region" description="Low complexity" evidence="4">
    <location>
        <begin position="1119"/>
        <end position="1130"/>
    </location>
</feature>
<evidence type="ECO:0000256" key="4">
    <source>
        <dbReference type="SAM" id="MobiDB-lite"/>
    </source>
</evidence>